<evidence type="ECO:0000313" key="4">
    <source>
        <dbReference type="Proteomes" id="UP001596152"/>
    </source>
</evidence>
<sequence length="473" mass="49935">MVLYRLEGRAIWTVFNEKVLAGLGRDLPATGRLSPEGVEMAMTTLRRFAAVLEGVRPAYTFVAATAAVREAEDGPAFCDRVAATTGLKVRVLTGEEEAKYAALGVLAGEPRSTGVAADMGGSSLELIKIGDGAATPGVTLPLGPFSLADPKGFDAGRLRATIAQRLKPVAKRFATKELHAVGGGWRSLAQLHMAMSDYPLHIVHQYAMSADDARGVARLVAQQSRASLDRLPGVSKRRAETLPYAALVLEGLIETLGLKTVTFSAWGLREGLLYESLDQDEAPLDPLIAGAAALGARQGISPAMPAALNAWLGDVIAALPKAFDKERDAVLAAAACRLADLGARLHPDHRLELVFDQVLRAPIPGQTHPERVWLACALNARYGGGSSTPAPEAVDRLLSPDARVSARALGLAMRLGCDLSGRSPQLLANASLKVKGGSLKLTASDGYADVLLGEQTRRRARALAEAMGLKLEI</sequence>
<evidence type="ECO:0000259" key="1">
    <source>
        <dbReference type="Pfam" id="PF02541"/>
    </source>
</evidence>
<dbReference type="RefSeq" id="WP_374039384.1">
    <property type="nucleotide sequence ID" value="NZ_CP169082.1"/>
</dbReference>
<organism evidence="3 4">
    <name type="scientific">Brevundimonas staleyi</name>
    <dbReference type="NCBI Taxonomy" id="74326"/>
    <lineage>
        <taxon>Bacteria</taxon>
        <taxon>Pseudomonadati</taxon>
        <taxon>Pseudomonadota</taxon>
        <taxon>Alphaproteobacteria</taxon>
        <taxon>Caulobacterales</taxon>
        <taxon>Caulobacteraceae</taxon>
        <taxon>Brevundimonas</taxon>
    </lineage>
</organism>
<accession>A0ABW0FNY4</accession>
<dbReference type="EMBL" id="JBHSLF010000014">
    <property type="protein sequence ID" value="MFC5343455.1"/>
    <property type="molecule type" value="Genomic_DNA"/>
</dbReference>
<dbReference type="CDD" id="cd24052">
    <property type="entry name" value="ASKHA_NBD_HpPPX-GppA-like"/>
    <property type="match status" value="1"/>
</dbReference>
<feature type="domain" description="Exopolyphosphatase C-terminal" evidence="2">
    <location>
        <begin position="292"/>
        <end position="472"/>
    </location>
</feature>
<dbReference type="Gene3D" id="3.30.420.40">
    <property type="match status" value="1"/>
</dbReference>
<dbReference type="Proteomes" id="UP001596152">
    <property type="component" value="Unassembled WGS sequence"/>
</dbReference>
<gene>
    <name evidence="3" type="ORF">ACFPIE_05970</name>
</gene>
<dbReference type="PANTHER" id="PTHR30005:SF0">
    <property type="entry name" value="RETROGRADE REGULATION PROTEIN 2"/>
    <property type="match status" value="1"/>
</dbReference>
<comment type="caution">
    <text evidence="3">The sequence shown here is derived from an EMBL/GenBank/DDBJ whole genome shotgun (WGS) entry which is preliminary data.</text>
</comment>
<proteinExistence type="predicted"/>
<dbReference type="InterPro" id="IPR050273">
    <property type="entry name" value="GppA/Ppx_hydrolase"/>
</dbReference>
<dbReference type="SUPFAM" id="SSF109604">
    <property type="entry name" value="HD-domain/PDEase-like"/>
    <property type="match status" value="1"/>
</dbReference>
<dbReference type="InterPro" id="IPR003695">
    <property type="entry name" value="Ppx_GppA_N"/>
</dbReference>
<feature type="domain" description="Ppx/GppA phosphatase N-terminal" evidence="1">
    <location>
        <begin position="8"/>
        <end position="278"/>
    </location>
</feature>
<dbReference type="InterPro" id="IPR048951">
    <property type="entry name" value="Ppx_C"/>
</dbReference>
<evidence type="ECO:0000259" key="2">
    <source>
        <dbReference type="Pfam" id="PF21697"/>
    </source>
</evidence>
<dbReference type="Gene3D" id="1.10.3210.10">
    <property type="entry name" value="Hypothetical protein af1432"/>
    <property type="match status" value="1"/>
</dbReference>
<protein>
    <submittedName>
        <fullName evidence="3">Ppx/GppA family phosphatase</fullName>
    </submittedName>
</protein>
<name>A0ABW0FNY4_9CAUL</name>
<dbReference type="InterPro" id="IPR043129">
    <property type="entry name" value="ATPase_NBD"/>
</dbReference>
<reference evidence="4" key="1">
    <citation type="journal article" date="2019" name="Int. J. Syst. Evol. Microbiol.">
        <title>The Global Catalogue of Microorganisms (GCM) 10K type strain sequencing project: providing services to taxonomists for standard genome sequencing and annotation.</title>
        <authorList>
            <consortium name="The Broad Institute Genomics Platform"/>
            <consortium name="The Broad Institute Genome Sequencing Center for Infectious Disease"/>
            <person name="Wu L."/>
            <person name="Ma J."/>
        </authorList>
    </citation>
    <scope>NUCLEOTIDE SEQUENCE [LARGE SCALE GENOMIC DNA]</scope>
    <source>
        <strain evidence="4">JCM 12125</strain>
    </source>
</reference>
<dbReference type="SUPFAM" id="SSF53067">
    <property type="entry name" value="Actin-like ATPase domain"/>
    <property type="match status" value="2"/>
</dbReference>
<dbReference type="PANTHER" id="PTHR30005">
    <property type="entry name" value="EXOPOLYPHOSPHATASE"/>
    <property type="match status" value="1"/>
</dbReference>
<dbReference type="Pfam" id="PF21697">
    <property type="entry name" value="Ppx_C"/>
    <property type="match status" value="1"/>
</dbReference>
<keyword evidence="4" id="KW-1185">Reference proteome</keyword>
<evidence type="ECO:0000313" key="3">
    <source>
        <dbReference type="EMBL" id="MFC5343455.1"/>
    </source>
</evidence>
<dbReference type="Gene3D" id="3.30.420.150">
    <property type="entry name" value="Exopolyphosphatase. Domain 2"/>
    <property type="match status" value="1"/>
</dbReference>
<dbReference type="Pfam" id="PF02541">
    <property type="entry name" value="Ppx-GppA"/>
    <property type="match status" value="1"/>
</dbReference>